<evidence type="ECO:0000259" key="4">
    <source>
        <dbReference type="Pfam" id="PF25876"/>
    </source>
</evidence>
<dbReference type="InterPro" id="IPR058625">
    <property type="entry name" value="MdtA-like_BSH"/>
</dbReference>
<keyword evidence="9" id="KW-1185">Reference proteome</keyword>
<dbReference type="Gene3D" id="1.10.287.470">
    <property type="entry name" value="Helix hairpin bin"/>
    <property type="match status" value="1"/>
</dbReference>
<feature type="domain" description="Multidrug resistance protein MdtA-like barrel-sandwich hybrid" evidence="5">
    <location>
        <begin position="56"/>
        <end position="191"/>
    </location>
</feature>
<feature type="coiled-coil region" evidence="3">
    <location>
        <begin position="134"/>
        <end position="161"/>
    </location>
</feature>
<sequence>MNKLPILLGCCLLIFSCKKENSQNNEKIETYPVTTPVQVSPNVNVDYVTQINGIQNVEIRSRIKGYLDKVLVDEGKYVKKDQVMFTIYNPELKEHLAKATAVFKSISTELKDAELQFANVKRLVEKNVVSTTELELAKNKVEMIKAKLEEAKAEQAAAQIQTTYTQIRAPFGGIVSRIPNKIGTLVEDGTLLTTVSNNEQVFAYFDVSEKEYLNYMKSLSDASLHADEATLILANDDIHTEKGIVETTEGQIDPNTGNIAFRARFKNPKLIIKNGASGKVRLLKRFQNATIIPQKSTFEIQDRTYVFVLNAKNEIKTRAVSINARIPHFFIINNGLSLTDRIIFEGVQNLKDGMIVKPELVNLMDEYNKLNKIQP</sequence>
<dbReference type="PANTHER" id="PTHR30158:SF23">
    <property type="entry name" value="MULTIDRUG RESISTANCE PROTEIN MEXA"/>
    <property type="match status" value="1"/>
</dbReference>
<dbReference type="NCBIfam" id="TIGR01730">
    <property type="entry name" value="RND_mfp"/>
    <property type="match status" value="1"/>
</dbReference>
<protein>
    <submittedName>
        <fullName evidence="8">Efflux RND transporter periplasmic adaptor subunit</fullName>
    </submittedName>
</protein>
<comment type="caution">
    <text evidence="8">The sequence shown here is derived from an EMBL/GenBank/DDBJ whole genome shotgun (WGS) entry which is preliminary data.</text>
</comment>
<dbReference type="GO" id="GO:0030313">
    <property type="term" value="C:cell envelope"/>
    <property type="evidence" value="ECO:0007669"/>
    <property type="project" value="UniProtKB-SubCell"/>
</dbReference>
<name>A0AAE3H607_9BACT</name>
<dbReference type="PANTHER" id="PTHR30158">
    <property type="entry name" value="ACRA/E-RELATED COMPONENT OF DRUG EFFLUX TRANSPORTER"/>
    <property type="match status" value="1"/>
</dbReference>
<comment type="similarity">
    <text evidence="2">Belongs to the membrane fusion protein (MFP) (TC 8.A.1) family.</text>
</comment>
<dbReference type="Pfam" id="PF25917">
    <property type="entry name" value="BSH_RND"/>
    <property type="match status" value="1"/>
</dbReference>
<evidence type="ECO:0000256" key="2">
    <source>
        <dbReference type="ARBA" id="ARBA00009477"/>
    </source>
</evidence>
<keyword evidence="3" id="KW-0175">Coiled coil</keyword>
<evidence type="ECO:0000313" key="8">
    <source>
        <dbReference type="EMBL" id="MCP9763650.1"/>
    </source>
</evidence>
<evidence type="ECO:0000259" key="5">
    <source>
        <dbReference type="Pfam" id="PF25917"/>
    </source>
</evidence>
<dbReference type="InterPro" id="IPR058627">
    <property type="entry name" value="MdtA-like_C"/>
</dbReference>
<evidence type="ECO:0000259" key="7">
    <source>
        <dbReference type="Pfam" id="PF25967"/>
    </source>
</evidence>
<dbReference type="RefSeq" id="WP_255037425.1">
    <property type="nucleotide sequence ID" value="NZ_RJUF01000034.1"/>
</dbReference>
<dbReference type="Pfam" id="PF25967">
    <property type="entry name" value="RND-MFP_C"/>
    <property type="match status" value="1"/>
</dbReference>
<feature type="domain" description="Multidrug resistance protein MdtA-like beta-barrel" evidence="6">
    <location>
        <begin position="205"/>
        <end position="272"/>
    </location>
</feature>
<dbReference type="Proteomes" id="UP001204144">
    <property type="component" value="Unassembled WGS sequence"/>
</dbReference>
<dbReference type="SUPFAM" id="SSF111369">
    <property type="entry name" value="HlyD-like secretion proteins"/>
    <property type="match status" value="1"/>
</dbReference>
<dbReference type="GO" id="GO:0022857">
    <property type="term" value="F:transmembrane transporter activity"/>
    <property type="evidence" value="ECO:0007669"/>
    <property type="project" value="InterPro"/>
</dbReference>
<dbReference type="InterPro" id="IPR058626">
    <property type="entry name" value="MdtA-like_b-barrel"/>
</dbReference>
<dbReference type="PROSITE" id="PS51257">
    <property type="entry name" value="PROKAR_LIPOPROTEIN"/>
    <property type="match status" value="1"/>
</dbReference>
<feature type="domain" description="Multidrug resistance protein MdtA-like C-terminal permuted SH3" evidence="7">
    <location>
        <begin position="288"/>
        <end position="348"/>
    </location>
</feature>
<dbReference type="Gene3D" id="2.40.420.20">
    <property type="match status" value="1"/>
</dbReference>
<comment type="subcellular location">
    <subcellularLocation>
        <location evidence="1">Cell envelope</location>
    </subcellularLocation>
</comment>
<dbReference type="GO" id="GO:0005886">
    <property type="term" value="C:plasma membrane"/>
    <property type="evidence" value="ECO:0007669"/>
    <property type="project" value="TreeGrafter"/>
</dbReference>
<dbReference type="GO" id="GO:0046677">
    <property type="term" value="P:response to antibiotic"/>
    <property type="evidence" value="ECO:0007669"/>
    <property type="project" value="TreeGrafter"/>
</dbReference>
<reference evidence="8 9" key="1">
    <citation type="submission" date="2018-11" db="EMBL/GenBank/DDBJ databases">
        <title>Novel bacteria species description.</title>
        <authorList>
            <person name="Han J.-H."/>
        </authorList>
    </citation>
    <scope>NUCLEOTIDE SEQUENCE [LARGE SCALE GENOMIC DNA]</scope>
    <source>
        <strain evidence="8 9">KCTC23259</strain>
    </source>
</reference>
<accession>A0AAE3H607</accession>
<dbReference type="InterPro" id="IPR006143">
    <property type="entry name" value="RND_pump_MFP"/>
</dbReference>
<evidence type="ECO:0000259" key="6">
    <source>
        <dbReference type="Pfam" id="PF25944"/>
    </source>
</evidence>
<feature type="domain" description="Multidrug resistance protein MdtA-like alpha-helical hairpin" evidence="4">
    <location>
        <begin position="106"/>
        <end position="165"/>
    </location>
</feature>
<dbReference type="AlphaFoldDB" id="A0AAE3H607"/>
<dbReference type="Pfam" id="PF25876">
    <property type="entry name" value="HH_MFP_RND"/>
    <property type="match status" value="1"/>
</dbReference>
<dbReference type="EMBL" id="RJUF01000034">
    <property type="protein sequence ID" value="MCP9763650.1"/>
    <property type="molecule type" value="Genomic_DNA"/>
</dbReference>
<evidence type="ECO:0000313" key="9">
    <source>
        <dbReference type="Proteomes" id="UP001204144"/>
    </source>
</evidence>
<dbReference type="Gene3D" id="2.40.30.170">
    <property type="match status" value="1"/>
</dbReference>
<proteinExistence type="inferred from homology"/>
<organism evidence="8 9">
    <name type="scientific">Lacihabitans soyangensis</name>
    <dbReference type="NCBI Taxonomy" id="869394"/>
    <lineage>
        <taxon>Bacteria</taxon>
        <taxon>Pseudomonadati</taxon>
        <taxon>Bacteroidota</taxon>
        <taxon>Cytophagia</taxon>
        <taxon>Cytophagales</taxon>
        <taxon>Leadbetterellaceae</taxon>
        <taxon>Lacihabitans</taxon>
    </lineage>
</organism>
<evidence type="ECO:0000256" key="1">
    <source>
        <dbReference type="ARBA" id="ARBA00004196"/>
    </source>
</evidence>
<dbReference type="Gene3D" id="2.40.50.100">
    <property type="match status" value="1"/>
</dbReference>
<gene>
    <name evidence="8" type="ORF">EGI31_11860</name>
</gene>
<dbReference type="InterPro" id="IPR058624">
    <property type="entry name" value="MdtA-like_HH"/>
</dbReference>
<dbReference type="Pfam" id="PF25944">
    <property type="entry name" value="Beta-barrel_RND"/>
    <property type="match status" value="1"/>
</dbReference>
<evidence type="ECO:0000256" key="3">
    <source>
        <dbReference type="SAM" id="Coils"/>
    </source>
</evidence>